<dbReference type="PANTHER" id="PTHR37984:SF12">
    <property type="entry name" value="RIBONUCLEASE H"/>
    <property type="match status" value="1"/>
</dbReference>
<dbReference type="AlphaFoldDB" id="A0AAD7WRL7"/>
<dbReference type="InterPro" id="IPR036397">
    <property type="entry name" value="RNaseH_sf"/>
</dbReference>
<dbReference type="GO" id="GO:0015074">
    <property type="term" value="P:DNA integration"/>
    <property type="evidence" value="ECO:0007669"/>
    <property type="project" value="InterPro"/>
</dbReference>
<dbReference type="EMBL" id="JAINUG010000041">
    <property type="protein sequence ID" value="KAJ8406871.1"/>
    <property type="molecule type" value="Genomic_DNA"/>
</dbReference>
<gene>
    <name evidence="3" type="ORF">AAFF_G00291470</name>
</gene>
<organism evidence="3 4">
    <name type="scientific">Aldrovandia affinis</name>
    <dbReference type="NCBI Taxonomy" id="143900"/>
    <lineage>
        <taxon>Eukaryota</taxon>
        <taxon>Metazoa</taxon>
        <taxon>Chordata</taxon>
        <taxon>Craniata</taxon>
        <taxon>Vertebrata</taxon>
        <taxon>Euteleostomi</taxon>
        <taxon>Actinopterygii</taxon>
        <taxon>Neopterygii</taxon>
        <taxon>Teleostei</taxon>
        <taxon>Notacanthiformes</taxon>
        <taxon>Halosauridae</taxon>
        <taxon>Aldrovandia</taxon>
    </lineage>
</organism>
<reference evidence="3" key="1">
    <citation type="journal article" date="2023" name="Science">
        <title>Genome structures resolve the early diversification of teleost fishes.</title>
        <authorList>
            <person name="Parey E."/>
            <person name="Louis A."/>
            <person name="Montfort J."/>
            <person name="Bouchez O."/>
            <person name="Roques C."/>
            <person name="Iampietro C."/>
            <person name="Lluch J."/>
            <person name="Castinel A."/>
            <person name="Donnadieu C."/>
            <person name="Desvignes T."/>
            <person name="Floi Bucao C."/>
            <person name="Jouanno E."/>
            <person name="Wen M."/>
            <person name="Mejri S."/>
            <person name="Dirks R."/>
            <person name="Jansen H."/>
            <person name="Henkel C."/>
            <person name="Chen W.J."/>
            <person name="Zahm M."/>
            <person name="Cabau C."/>
            <person name="Klopp C."/>
            <person name="Thompson A.W."/>
            <person name="Robinson-Rechavi M."/>
            <person name="Braasch I."/>
            <person name="Lecointre G."/>
            <person name="Bobe J."/>
            <person name="Postlethwait J.H."/>
            <person name="Berthelot C."/>
            <person name="Roest Crollius H."/>
            <person name="Guiguen Y."/>
        </authorList>
    </citation>
    <scope>NUCLEOTIDE SEQUENCE</scope>
    <source>
        <strain evidence="3">NC1722</strain>
    </source>
</reference>
<dbReference type="Gene3D" id="3.30.420.10">
    <property type="entry name" value="Ribonuclease H-like superfamily/Ribonuclease H"/>
    <property type="match status" value="1"/>
</dbReference>
<evidence type="ECO:0000256" key="1">
    <source>
        <dbReference type="SAM" id="MobiDB-lite"/>
    </source>
</evidence>
<name>A0AAD7WRL7_9TELE</name>
<dbReference type="InterPro" id="IPR050951">
    <property type="entry name" value="Retrovirus_Pol_polyprotein"/>
</dbReference>
<keyword evidence="4" id="KW-1185">Reference proteome</keyword>
<evidence type="ECO:0000313" key="4">
    <source>
        <dbReference type="Proteomes" id="UP001221898"/>
    </source>
</evidence>
<feature type="domain" description="Integrase catalytic" evidence="2">
    <location>
        <begin position="32"/>
        <end position="139"/>
    </location>
</feature>
<evidence type="ECO:0000313" key="3">
    <source>
        <dbReference type="EMBL" id="KAJ8406871.1"/>
    </source>
</evidence>
<sequence length="182" mass="20689">MVPLPNLLQQPPNQHSKRTVTQTEQEEYGIYHTVISTLRLLFATHGLPDIIVSDNGAFFTSAEFQEFARRNGIRHVTTAPYHPSLNGQAERMVQTTKEALSRITVGDWKTRLARFLLSQHITPNSATGKSPAELLMNRRLTTALDRLHPDYVSDMHHKQELSCEGHHGPNRSFQEDDDVYCT</sequence>
<dbReference type="Proteomes" id="UP001221898">
    <property type="component" value="Unassembled WGS sequence"/>
</dbReference>
<dbReference type="Pfam" id="PF00665">
    <property type="entry name" value="rve"/>
    <property type="match status" value="1"/>
</dbReference>
<dbReference type="InterPro" id="IPR012337">
    <property type="entry name" value="RNaseH-like_sf"/>
</dbReference>
<feature type="region of interest" description="Disordered" evidence="1">
    <location>
        <begin position="161"/>
        <end position="182"/>
    </location>
</feature>
<dbReference type="GO" id="GO:0003676">
    <property type="term" value="F:nucleic acid binding"/>
    <property type="evidence" value="ECO:0007669"/>
    <property type="project" value="InterPro"/>
</dbReference>
<evidence type="ECO:0000259" key="2">
    <source>
        <dbReference type="PROSITE" id="PS50994"/>
    </source>
</evidence>
<dbReference type="PROSITE" id="PS50994">
    <property type="entry name" value="INTEGRASE"/>
    <property type="match status" value="1"/>
</dbReference>
<comment type="caution">
    <text evidence="3">The sequence shown here is derived from an EMBL/GenBank/DDBJ whole genome shotgun (WGS) entry which is preliminary data.</text>
</comment>
<feature type="region of interest" description="Disordered" evidence="1">
    <location>
        <begin position="1"/>
        <end position="21"/>
    </location>
</feature>
<dbReference type="InterPro" id="IPR001584">
    <property type="entry name" value="Integrase_cat-core"/>
</dbReference>
<proteinExistence type="predicted"/>
<accession>A0AAD7WRL7</accession>
<protein>
    <recommendedName>
        <fullName evidence="2">Integrase catalytic domain-containing protein</fullName>
    </recommendedName>
</protein>
<dbReference type="PANTHER" id="PTHR37984">
    <property type="entry name" value="PROTEIN CBG26694"/>
    <property type="match status" value="1"/>
</dbReference>
<dbReference type="SUPFAM" id="SSF53098">
    <property type="entry name" value="Ribonuclease H-like"/>
    <property type="match status" value="1"/>
</dbReference>
<feature type="compositionally biased region" description="Low complexity" evidence="1">
    <location>
        <begin position="1"/>
        <end position="14"/>
    </location>
</feature>